<accession>A0A366QTD2</accession>
<comment type="caution">
    <text evidence="2">The sequence shown here is derived from an EMBL/GenBank/DDBJ whole genome shotgun (WGS) entry which is preliminary data.</text>
</comment>
<proteinExistence type="predicted"/>
<organism evidence="2 3">
    <name type="scientific">Fusarium coffeatum</name>
    <dbReference type="NCBI Taxonomy" id="231269"/>
    <lineage>
        <taxon>Eukaryota</taxon>
        <taxon>Fungi</taxon>
        <taxon>Dikarya</taxon>
        <taxon>Ascomycota</taxon>
        <taxon>Pezizomycotina</taxon>
        <taxon>Sordariomycetes</taxon>
        <taxon>Hypocreomycetidae</taxon>
        <taxon>Hypocreales</taxon>
        <taxon>Nectriaceae</taxon>
        <taxon>Fusarium</taxon>
        <taxon>Fusarium incarnatum-equiseti species complex</taxon>
    </lineage>
</organism>
<dbReference type="RefSeq" id="XP_031011032.1">
    <property type="nucleotide sequence ID" value="XM_031164864.1"/>
</dbReference>
<name>A0A366QTD2_9HYPO</name>
<protein>
    <recommendedName>
        <fullName evidence="4">Apple domain-containing protein</fullName>
    </recommendedName>
</protein>
<evidence type="ECO:0000256" key="1">
    <source>
        <dbReference type="SAM" id="SignalP"/>
    </source>
</evidence>
<feature type="signal peptide" evidence="1">
    <location>
        <begin position="1"/>
        <end position="21"/>
    </location>
</feature>
<evidence type="ECO:0008006" key="4">
    <source>
        <dbReference type="Google" id="ProtNLM"/>
    </source>
</evidence>
<evidence type="ECO:0000313" key="2">
    <source>
        <dbReference type="EMBL" id="RBR07235.1"/>
    </source>
</evidence>
<gene>
    <name evidence="2" type="ORF">FIESC28_10734</name>
</gene>
<keyword evidence="3" id="KW-1185">Reference proteome</keyword>
<dbReference type="OrthoDB" id="5105034at2759"/>
<dbReference type="Proteomes" id="UP000253153">
    <property type="component" value="Unassembled WGS sequence"/>
</dbReference>
<feature type="chain" id="PRO_5016654756" description="Apple domain-containing protein" evidence="1">
    <location>
        <begin position="22"/>
        <end position="215"/>
    </location>
</feature>
<dbReference type="GeneID" id="42000160"/>
<dbReference type="AlphaFoldDB" id="A0A366QTD2"/>
<sequence>MSRFSVLAGSVAFLVISGVNAGPCRPSSSVISSGLETATTSIEVAEPTTTLLSTLTTETEVSETLSVTIASTEGVTTTEASDTAHDTTTTEAATTEMATTTEAATTAETTTALATTSAAPAPVPVRNHECKDLVSPYMAPNGASYNFDCNTSPSSYFPVDFYDVTSFEQCLFQCSLSSDCRGVVWEQASFFCGSFSSADGSESFLGVDVAYKIEV</sequence>
<evidence type="ECO:0000313" key="3">
    <source>
        <dbReference type="Proteomes" id="UP000253153"/>
    </source>
</evidence>
<dbReference type="EMBL" id="QKXC01000320">
    <property type="protein sequence ID" value="RBR07235.1"/>
    <property type="molecule type" value="Genomic_DNA"/>
</dbReference>
<keyword evidence="1" id="KW-0732">Signal</keyword>
<reference evidence="2 3" key="1">
    <citation type="submission" date="2018-06" db="EMBL/GenBank/DDBJ databases">
        <title>Fusarium incarnatum-equiseti species complex species 28.</title>
        <authorList>
            <person name="Gardiner D.M."/>
        </authorList>
    </citation>
    <scope>NUCLEOTIDE SEQUENCE [LARGE SCALE GENOMIC DNA]</scope>
    <source>
        <strain evidence="2 3">FIESC_28</strain>
    </source>
</reference>